<sequence length="513" mass="53815">MKKIIFFFLLVTSSSLLAQTTLSDRNGKAVIVNSPATTTSKGTIKLSGDLTGTADSPTIANGAVTNAKVATGIDKSKVGLNNVDNTSDVNKPVSTATQIALDSKQATLVSGANIKTIEGQALLGSGNIDLSKSDIGLSNVDNTSDTNKPVSTATQTAINTASTSDRNRANHTGTQEAETVITSITFDGGITNPPRDIITTVRDLYQDTTTKLATKASLASPTFTGTVSGITKAMVGLGNVDNTSDANKPISTATQSSLNTKEPTISAGSTTQYWRGDKSWQTLDKTVVGLGSVDNTSDANKPVSNATQTALNLKANLASPTFTGTVSGITKAMVGLGSVDNTSDASKPISTATQNALNGKENNISSGTTSQYYRGDKSWQDLNAAIAAYCQPLLISLSNVTGATSQTIPVLDSKYNFLRVRARFGGFATAWMLIDLRNSNSFYTLECPTSGTIDSATQFRRYNIQVAYNTTTRVLSITKVGMQTITAGSAGTITYTDFINDAGYYLTDFEAIL</sequence>
<protein>
    <submittedName>
        <fullName evidence="3">Uncharacterized protein</fullName>
    </submittedName>
</protein>
<name>A0ABY8N2B1_9FLAO</name>
<dbReference type="Pfam" id="PF19264">
    <property type="entry name" value="DUF5907"/>
    <property type="match status" value="1"/>
</dbReference>
<dbReference type="RefSeq" id="WP_264533467.1">
    <property type="nucleotide sequence ID" value="NZ_CP092332.1"/>
</dbReference>
<keyword evidence="4" id="KW-1185">Reference proteome</keyword>
<evidence type="ECO:0000313" key="4">
    <source>
        <dbReference type="Proteomes" id="UP001232117"/>
    </source>
</evidence>
<dbReference type="Proteomes" id="UP001232117">
    <property type="component" value="Chromosome"/>
</dbReference>
<evidence type="ECO:0000256" key="2">
    <source>
        <dbReference type="SAM" id="SignalP"/>
    </source>
</evidence>
<reference evidence="3 4" key="1">
    <citation type="submission" date="2023-06" db="EMBL/GenBank/DDBJ databases">
        <title>Complete Genome Sequence of Flavobacterium keumense K3R-10.</title>
        <authorList>
            <person name="Jeong H."/>
            <person name="Jhang S.Y."/>
            <person name="Kim J.N."/>
        </authorList>
    </citation>
    <scope>NUCLEOTIDE SEQUENCE [LARGE SCALE GENOMIC DNA]</scope>
    <source>
        <strain evidence="3 4">K3R-10</strain>
    </source>
</reference>
<organism evidence="3 4">
    <name type="scientific">Flavobacterium keumense</name>
    <dbReference type="NCBI Taxonomy" id="1306518"/>
    <lineage>
        <taxon>Bacteria</taxon>
        <taxon>Pseudomonadati</taxon>
        <taxon>Bacteroidota</taxon>
        <taxon>Flavobacteriia</taxon>
        <taxon>Flavobacteriales</taxon>
        <taxon>Flavobacteriaceae</taxon>
        <taxon>Flavobacterium</taxon>
    </lineage>
</organism>
<dbReference type="EMBL" id="CP092332">
    <property type="protein sequence ID" value="WGK93804.1"/>
    <property type="molecule type" value="Genomic_DNA"/>
</dbReference>
<dbReference type="InterPro" id="IPR045571">
    <property type="entry name" value="DUF5907"/>
</dbReference>
<evidence type="ECO:0000256" key="1">
    <source>
        <dbReference type="SAM" id="MobiDB-lite"/>
    </source>
</evidence>
<feature type="chain" id="PRO_5046880991" evidence="2">
    <location>
        <begin position="19"/>
        <end position="513"/>
    </location>
</feature>
<accession>A0ABY8N2B1</accession>
<feature type="signal peptide" evidence="2">
    <location>
        <begin position="1"/>
        <end position="18"/>
    </location>
</feature>
<proteinExistence type="predicted"/>
<evidence type="ECO:0000313" key="3">
    <source>
        <dbReference type="EMBL" id="WGK93804.1"/>
    </source>
</evidence>
<gene>
    <name evidence="3" type="ORF">MG292_06785</name>
</gene>
<feature type="region of interest" description="Disordered" evidence="1">
    <location>
        <begin position="251"/>
        <end position="270"/>
    </location>
</feature>
<keyword evidence="2" id="KW-0732">Signal</keyword>